<keyword evidence="1" id="KW-0732">Signal</keyword>
<feature type="signal peptide" evidence="1">
    <location>
        <begin position="1"/>
        <end position="18"/>
    </location>
</feature>
<dbReference type="EMBL" id="JAAPAO010000300">
    <property type="protein sequence ID" value="KAF4663982.1"/>
    <property type="molecule type" value="Genomic_DNA"/>
</dbReference>
<protein>
    <submittedName>
        <fullName evidence="2">Uncharacterized protein</fullName>
    </submittedName>
</protein>
<reference evidence="2 3" key="1">
    <citation type="submission" date="2020-04" db="EMBL/GenBank/DDBJ databases">
        <title>Perkinsus chesapeaki whole genome sequence.</title>
        <authorList>
            <person name="Bogema D.R."/>
        </authorList>
    </citation>
    <scope>NUCLEOTIDE SEQUENCE [LARGE SCALE GENOMIC DNA]</scope>
    <source>
        <strain evidence="2">ATCC PRA-425</strain>
    </source>
</reference>
<keyword evidence="3" id="KW-1185">Reference proteome</keyword>
<comment type="caution">
    <text evidence="2">The sequence shown here is derived from an EMBL/GenBank/DDBJ whole genome shotgun (WGS) entry which is preliminary data.</text>
</comment>
<dbReference type="Proteomes" id="UP000591131">
    <property type="component" value="Unassembled WGS sequence"/>
</dbReference>
<evidence type="ECO:0000313" key="2">
    <source>
        <dbReference type="EMBL" id="KAF4663982.1"/>
    </source>
</evidence>
<evidence type="ECO:0000256" key="1">
    <source>
        <dbReference type="SAM" id="SignalP"/>
    </source>
</evidence>
<proteinExistence type="predicted"/>
<sequence length="136" mass="14296">MQFIRDILLITAFGCSIAVELTVTSVSEDVNVRGDCYEKPTGRCDSEGKGCSCTPPNHLFGTKRHSTGKYAYFVCAAKCENAGDCPKPIRGGAVCIEKSCALGCLSDSDCYQGGVCVITSTSSACTFPINENQGGS</sequence>
<gene>
    <name evidence="2" type="ORF">FOL47_005454</name>
</gene>
<accession>A0A7J6LXG3</accession>
<name>A0A7J6LXG3_PERCH</name>
<feature type="chain" id="PRO_5029910684" evidence="1">
    <location>
        <begin position="19"/>
        <end position="136"/>
    </location>
</feature>
<dbReference type="AlphaFoldDB" id="A0A7J6LXG3"/>
<evidence type="ECO:0000313" key="3">
    <source>
        <dbReference type="Proteomes" id="UP000591131"/>
    </source>
</evidence>
<organism evidence="2 3">
    <name type="scientific">Perkinsus chesapeaki</name>
    <name type="common">Clam parasite</name>
    <name type="synonym">Perkinsus andrewsi</name>
    <dbReference type="NCBI Taxonomy" id="330153"/>
    <lineage>
        <taxon>Eukaryota</taxon>
        <taxon>Sar</taxon>
        <taxon>Alveolata</taxon>
        <taxon>Perkinsozoa</taxon>
        <taxon>Perkinsea</taxon>
        <taxon>Perkinsida</taxon>
        <taxon>Perkinsidae</taxon>
        <taxon>Perkinsus</taxon>
    </lineage>
</organism>